<protein>
    <submittedName>
        <fullName evidence="2">Amidohydrolase family protein</fullName>
    </submittedName>
</protein>
<sequence>MKTIIRAGFALGAGKPLRKVYVGLQDSKIDVVSHDELTGYEDAELDIGGWDRIVSPGFITIHTYLSLYPFRFRIFTGRENANQLLSTFSSNDAYYFSLLGAYHLLKQGVTTVGFSGNHLDIVARAVSEVGLRPIIIVPVGCSNSPSDWEKEFRTLFNRWSHKGANNVILKVCDQSLLRDAVELAKENEIVVLVDNKVYLTEDIDYDQIIGLGGGSRLDLEVIRKKGFKLSFTPSYEVSKFPLSEYKPSVSLDLVPSFDIRHELAYTSTRLLLTAEDAFHSMTDWGYSQLKMNSGVLNTGYTADLAIFQYSEPPAFPLDNVSPYETLIYSSYSLETVIVNGEPVLDGGLPLNVGLKDVEEGIRRLEEIDRKTGERTRSLEKG</sequence>
<proteinExistence type="predicted"/>
<dbReference type="InterPro" id="IPR032466">
    <property type="entry name" value="Metal_Hydrolase"/>
</dbReference>
<dbReference type="SUPFAM" id="SSF51556">
    <property type="entry name" value="Metallo-dependent hydrolases"/>
    <property type="match status" value="1"/>
</dbReference>
<dbReference type="InterPro" id="IPR011059">
    <property type="entry name" value="Metal-dep_hydrolase_composite"/>
</dbReference>
<evidence type="ECO:0000313" key="2">
    <source>
        <dbReference type="EMBL" id="QGR19935.1"/>
    </source>
</evidence>
<dbReference type="Gene3D" id="3.20.20.140">
    <property type="entry name" value="Metal-dependent hydrolases"/>
    <property type="match status" value="2"/>
</dbReference>
<dbReference type="RefSeq" id="WP_156007233.1">
    <property type="nucleotide sequence ID" value="NZ_CP045483.1"/>
</dbReference>
<dbReference type="Proteomes" id="UP000423396">
    <property type="component" value="Chromosome"/>
</dbReference>
<dbReference type="GO" id="GO:0016810">
    <property type="term" value="F:hydrolase activity, acting on carbon-nitrogen (but not peptide) bonds"/>
    <property type="evidence" value="ECO:0007669"/>
    <property type="project" value="InterPro"/>
</dbReference>
<accession>A0A650CQD1</accession>
<dbReference type="KEGG" id="sazo:D1868_08035"/>
<keyword evidence="1 2" id="KW-0378">Hydrolase</keyword>
<reference evidence="2 3" key="1">
    <citation type="submission" date="2019-10" db="EMBL/GenBank/DDBJ databases">
        <title>Genome Sequences from Six Type Strain Members of the Archaeal Family Sulfolobaceae: Acidianus ambivalens, Acidianus infernus, Metallosphaera prunae, Stygiolobus azoricus, Sulfolobus metallicus, and Sulfurisphaera ohwakuensis.</title>
        <authorList>
            <person name="Counts J.A."/>
            <person name="Kelly R.M."/>
        </authorList>
    </citation>
    <scope>NUCLEOTIDE SEQUENCE [LARGE SCALE GENOMIC DNA]</scope>
    <source>
        <strain evidence="2 3">FC6</strain>
    </source>
</reference>
<dbReference type="GeneID" id="42799012"/>
<dbReference type="SUPFAM" id="SSF51338">
    <property type="entry name" value="Composite domain of metallo-dependent hydrolases"/>
    <property type="match status" value="1"/>
</dbReference>
<dbReference type="InterPro" id="IPR050287">
    <property type="entry name" value="MTA/SAH_deaminase"/>
</dbReference>
<dbReference type="PANTHER" id="PTHR43794">
    <property type="entry name" value="AMINOHYDROLASE SSNA-RELATED"/>
    <property type="match status" value="1"/>
</dbReference>
<evidence type="ECO:0000256" key="1">
    <source>
        <dbReference type="ARBA" id="ARBA00022801"/>
    </source>
</evidence>
<dbReference type="EMBL" id="CP045483">
    <property type="protein sequence ID" value="QGR19935.1"/>
    <property type="molecule type" value="Genomic_DNA"/>
</dbReference>
<evidence type="ECO:0000313" key="3">
    <source>
        <dbReference type="Proteomes" id="UP000423396"/>
    </source>
</evidence>
<dbReference type="AlphaFoldDB" id="A0A650CQD1"/>
<keyword evidence="3" id="KW-1185">Reference proteome</keyword>
<dbReference type="PANTHER" id="PTHR43794:SF11">
    <property type="entry name" value="AMIDOHYDROLASE-RELATED DOMAIN-CONTAINING PROTEIN"/>
    <property type="match status" value="1"/>
</dbReference>
<organism evidence="2 3">
    <name type="scientific">Stygiolobus azoricus</name>
    <dbReference type="NCBI Taxonomy" id="41675"/>
    <lineage>
        <taxon>Archaea</taxon>
        <taxon>Thermoproteota</taxon>
        <taxon>Thermoprotei</taxon>
        <taxon>Sulfolobales</taxon>
        <taxon>Sulfolobaceae</taxon>
        <taxon>Stygiolobus</taxon>
    </lineage>
</organism>
<name>A0A650CQD1_9CREN</name>
<dbReference type="OrthoDB" id="35343at2157"/>
<gene>
    <name evidence="2" type="ORF">D1868_08035</name>
</gene>
<dbReference type="Gene3D" id="2.30.40.10">
    <property type="entry name" value="Urease, subunit C, domain 1"/>
    <property type="match status" value="2"/>
</dbReference>